<accession>A0A6A3NUM2</accession>
<evidence type="ECO:0000313" key="2">
    <source>
        <dbReference type="EMBL" id="KAE9049250.1"/>
    </source>
</evidence>
<protein>
    <submittedName>
        <fullName evidence="2">Uncharacterized protein</fullName>
    </submittedName>
</protein>
<evidence type="ECO:0000313" key="1">
    <source>
        <dbReference type="EMBL" id="KAE9042973.1"/>
    </source>
</evidence>
<dbReference type="EMBL" id="QXFT01000112">
    <property type="protein sequence ID" value="KAE9354613.1"/>
    <property type="molecule type" value="Genomic_DNA"/>
</dbReference>
<dbReference type="Proteomes" id="UP000429607">
    <property type="component" value="Unassembled WGS sequence"/>
</dbReference>
<keyword evidence="5" id="KW-1185">Reference proteome</keyword>
<dbReference type="OrthoDB" id="10303249at2759"/>
<evidence type="ECO:0000313" key="5">
    <source>
        <dbReference type="Proteomes" id="UP000434957"/>
    </source>
</evidence>
<dbReference type="Proteomes" id="UP000435112">
    <property type="component" value="Unassembled WGS sequence"/>
</dbReference>
<comment type="caution">
    <text evidence="2">The sequence shown here is derived from an EMBL/GenBank/DDBJ whole genome shotgun (WGS) entry which is preliminary data.</text>
</comment>
<evidence type="ECO:0000313" key="3">
    <source>
        <dbReference type="EMBL" id="KAE9354613.1"/>
    </source>
</evidence>
<dbReference type="AlphaFoldDB" id="A0A6A3NUM2"/>
<evidence type="ECO:0000313" key="4">
    <source>
        <dbReference type="Proteomes" id="UP000429607"/>
    </source>
</evidence>
<dbReference type="Proteomes" id="UP000434957">
    <property type="component" value="Unassembled WGS sequence"/>
</dbReference>
<gene>
    <name evidence="2" type="ORF">PR001_g3493</name>
    <name evidence="1" type="ORF">PR002_g3608</name>
    <name evidence="3" type="ORF">PR003_g3275</name>
</gene>
<proteinExistence type="predicted"/>
<organism evidence="2 4">
    <name type="scientific">Phytophthora rubi</name>
    <dbReference type="NCBI Taxonomy" id="129364"/>
    <lineage>
        <taxon>Eukaryota</taxon>
        <taxon>Sar</taxon>
        <taxon>Stramenopiles</taxon>
        <taxon>Oomycota</taxon>
        <taxon>Peronosporomycetes</taxon>
        <taxon>Peronosporales</taxon>
        <taxon>Peronosporaceae</taxon>
        <taxon>Phytophthora</taxon>
    </lineage>
</organism>
<reference evidence="4 6" key="1">
    <citation type="submission" date="2018-09" db="EMBL/GenBank/DDBJ databases">
        <title>Genomic investigation of the strawberry pathogen Phytophthora fragariae indicates pathogenicity is determined by transcriptional variation in three key races.</title>
        <authorList>
            <person name="Adams T.M."/>
            <person name="Armitage A.D."/>
            <person name="Sobczyk M.K."/>
            <person name="Bates H.J."/>
            <person name="Dunwell J.M."/>
            <person name="Nellist C.F."/>
            <person name="Harrison R.J."/>
        </authorList>
    </citation>
    <scope>NUCLEOTIDE SEQUENCE [LARGE SCALE GENOMIC DNA]</scope>
    <source>
        <strain evidence="2 4">SCRP249</strain>
        <strain evidence="1 6">SCRP324</strain>
        <strain evidence="3 5">SCRP333</strain>
    </source>
</reference>
<evidence type="ECO:0000313" key="6">
    <source>
        <dbReference type="Proteomes" id="UP000435112"/>
    </source>
</evidence>
<dbReference type="EMBL" id="QXFV01000132">
    <property type="protein sequence ID" value="KAE9049250.1"/>
    <property type="molecule type" value="Genomic_DNA"/>
</dbReference>
<name>A0A6A3NUM2_9STRA</name>
<sequence>MLRSLLLMAELVQMAWQAYATFFRGFPLANLARRLRTLRNPLCHCCGLDFLTIPFGLVYWEVRQRSRHIAVSFCQSPSFCGNVSSFQNVLKLVTVQVQ</sequence>
<dbReference type="EMBL" id="QXFU01000134">
    <property type="protein sequence ID" value="KAE9042973.1"/>
    <property type="molecule type" value="Genomic_DNA"/>
</dbReference>